<organism evidence="11 12">
    <name type="scientific">Tessaracoccus bendigoensis DSM 12906</name>
    <dbReference type="NCBI Taxonomy" id="1123357"/>
    <lineage>
        <taxon>Bacteria</taxon>
        <taxon>Bacillati</taxon>
        <taxon>Actinomycetota</taxon>
        <taxon>Actinomycetes</taxon>
        <taxon>Propionibacteriales</taxon>
        <taxon>Propionibacteriaceae</taxon>
        <taxon>Tessaracoccus</taxon>
    </lineage>
</organism>
<evidence type="ECO:0000256" key="7">
    <source>
        <dbReference type="ARBA" id="ARBA00022989"/>
    </source>
</evidence>
<evidence type="ECO:0000313" key="11">
    <source>
        <dbReference type="EMBL" id="SHI61584.1"/>
    </source>
</evidence>
<evidence type="ECO:0000256" key="2">
    <source>
        <dbReference type="ARBA" id="ARBA00006742"/>
    </source>
</evidence>
<feature type="compositionally biased region" description="Basic and acidic residues" evidence="10">
    <location>
        <begin position="141"/>
        <end position="163"/>
    </location>
</feature>
<evidence type="ECO:0000256" key="9">
    <source>
        <dbReference type="ARBA" id="ARBA00023136"/>
    </source>
</evidence>
<evidence type="ECO:0000256" key="3">
    <source>
        <dbReference type="ARBA" id="ARBA00022448"/>
    </source>
</evidence>
<keyword evidence="7" id="KW-1133">Transmembrane helix</keyword>
<dbReference type="PANTHER" id="PTHR33909:SF1">
    <property type="entry name" value="SEC TRANSLOCON ACCESSORY COMPLEX SUBUNIT YAJC"/>
    <property type="match status" value="1"/>
</dbReference>
<keyword evidence="5" id="KW-0812">Transmembrane</keyword>
<dbReference type="NCBIfam" id="TIGR00739">
    <property type="entry name" value="yajC"/>
    <property type="match status" value="1"/>
</dbReference>
<gene>
    <name evidence="11" type="ORF">SAMN02745244_00695</name>
</gene>
<dbReference type="EMBL" id="FQZG01000010">
    <property type="protein sequence ID" value="SHI61584.1"/>
    <property type="molecule type" value="Genomic_DNA"/>
</dbReference>
<keyword evidence="4" id="KW-1003">Cell membrane</keyword>
<keyword evidence="8" id="KW-0811">Translocation</keyword>
<dbReference type="RefSeq" id="WP_073186162.1">
    <property type="nucleotide sequence ID" value="NZ_FQZG01000010.1"/>
</dbReference>
<evidence type="ECO:0000256" key="10">
    <source>
        <dbReference type="SAM" id="MobiDB-lite"/>
    </source>
</evidence>
<comment type="subcellular location">
    <subcellularLocation>
        <location evidence="1">Cell membrane</location>
        <topology evidence="1">Single-pass membrane protein</topology>
    </subcellularLocation>
</comment>
<keyword evidence="12" id="KW-1185">Reference proteome</keyword>
<feature type="region of interest" description="Disordered" evidence="10">
    <location>
        <begin position="88"/>
        <end position="163"/>
    </location>
</feature>
<keyword evidence="6" id="KW-0653">Protein transport</keyword>
<dbReference type="GO" id="GO:0015031">
    <property type="term" value="P:protein transport"/>
    <property type="evidence" value="ECO:0007669"/>
    <property type="project" value="UniProtKB-KW"/>
</dbReference>
<keyword evidence="9" id="KW-0472">Membrane</keyword>
<proteinExistence type="inferred from homology"/>
<comment type="similarity">
    <text evidence="2">Belongs to the YajC family.</text>
</comment>
<dbReference type="STRING" id="1123357.SAMN02745244_00695"/>
<dbReference type="AlphaFoldDB" id="A0A1M6CLE9"/>
<evidence type="ECO:0000256" key="4">
    <source>
        <dbReference type="ARBA" id="ARBA00022475"/>
    </source>
</evidence>
<dbReference type="SMART" id="SM01323">
    <property type="entry name" value="YajC"/>
    <property type="match status" value="1"/>
</dbReference>
<dbReference type="PANTHER" id="PTHR33909">
    <property type="entry name" value="SEC TRANSLOCON ACCESSORY COMPLEX SUBUNIT YAJC"/>
    <property type="match status" value="1"/>
</dbReference>
<feature type="compositionally biased region" description="Polar residues" evidence="10">
    <location>
        <begin position="93"/>
        <end position="108"/>
    </location>
</feature>
<evidence type="ECO:0000256" key="1">
    <source>
        <dbReference type="ARBA" id="ARBA00004162"/>
    </source>
</evidence>
<reference evidence="12" key="1">
    <citation type="submission" date="2016-11" db="EMBL/GenBank/DDBJ databases">
        <authorList>
            <person name="Varghese N."/>
            <person name="Submissions S."/>
        </authorList>
    </citation>
    <scope>NUCLEOTIDE SEQUENCE [LARGE SCALE GENOMIC DNA]</scope>
    <source>
        <strain evidence="12">DSM 12906</strain>
    </source>
</reference>
<evidence type="ECO:0000256" key="5">
    <source>
        <dbReference type="ARBA" id="ARBA00022692"/>
    </source>
</evidence>
<dbReference type="PRINTS" id="PR01853">
    <property type="entry name" value="YAJCTRNLCASE"/>
</dbReference>
<dbReference type="GO" id="GO:0005886">
    <property type="term" value="C:plasma membrane"/>
    <property type="evidence" value="ECO:0007669"/>
    <property type="project" value="UniProtKB-SubCell"/>
</dbReference>
<protein>
    <submittedName>
        <fullName evidence="11">Preprotein translocase subunit YajC</fullName>
    </submittedName>
</protein>
<dbReference type="OrthoDB" id="3711957at2"/>
<keyword evidence="3" id="KW-0813">Transport</keyword>
<name>A0A1M6CLE9_9ACTN</name>
<dbReference type="Pfam" id="PF02699">
    <property type="entry name" value="YajC"/>
    <property type="match status" value="1"/>
</dbReference>
<dbReference type="InterPro" id="IPR003849">
    <property type="entry name" value="Preprotein_translocase_YajC"/>
</dbReference>
<dbReference type="Proteomes" id="UP000184512">
    <property type="component" value="Unassembled WGS sequence"/>
</dbReference>
<accession>A0A1M6CLE9</accession>
<evidence type="ECO:0000313" key="12">
    <source>
        <dbReference type="Proteomes" id="UP000184512"/>
    </source>
</evidence>
<evidence type="ECO:0000256" key="6">
    <source>
        <dbReference type="ARBA" id="ARBA00022927"/>
    </source>
</evidence>
<evidence type="ECO:0000256" key="8">
    <source>
        <dbReference type="ARBA" id="ARBA00023010"/>
    </source>
</evidence>
<sequence>MEMILLLVAMFAIMYFLMIRPQQKKMREDQEMRSQLSPGDRVLLTSGVFATVAHIGERQMIVELAPGVEVTVLKGNVARKVDVADEEFEFTDDSATQPAEQAQPQSDDALTAESFEAMLATEDEADEASDAKTAESPYEPWQRKDLPSFEAPKDDEPRPEGDK</sequence>